<dbReference type="Pfam" id="PF12961">
    <property type="entry name" value="DUF3850"/>
    <property type="match status" value="1"/>
</dbReference>
<keyword evidence="1" id="KW-0175">Coiled coil</keyword>
<dbReference type="Proteomes" id="UP000001011">
    <property type="component" value="Chromosome"/>
</dbReference>
<dbReference type="KEGG" id="yps:YPTB3135"/>
<dbReference type="AlphaFoldDB" id="Q666W1"/>
<evidence type="ECO:0000259" key="2">
    <source>
        <dbReference type="Pfam" id="PF12961"/>
    </source>
</evidence>
<name>Q666W1_YERPS</name>
<evidence type="ECO:0000313" key="4">
    <source>
        <dbReference type="Proteomes" id="UP000001011"/>
    </source>
</evidence>
<accession>Q666W1</accession>
<dbReference type="InterPro" id="IPR015947">
    <property type="entry name" value="PUA-like_sf"/>
</dbReference>
<proteinExistence type="predicted"/>
<dbReference type="InterPro" id="IPR039440">
    <property type="entry name" value="DUF3850"/>
</dbReference>
<dbReference type="Gene3D" id="2.30.130.30">
    <property type="entry name" value="Hypothetical protein"/>
    <property type="match status" value="1"/>
</dbReference>
<dbReference type="RefSeq" id="WP_011192927.1">
    <property type="nucleotide sequence ID" value="NC_006155.1"/>
</dbReference>
<dbReference type="PATRIC" id="fig|273123.14.peg.3653"/>
<evidence type="ECO:0000256" key="1">
    <source>
        <dbReference type="SAM" id="Coils"/>
    </source>
</evidence>
<evidence type="ECO:0000313" key="3">
    <source>
        <dbReference type="EMBL" id="CAH22373.1"/>
    </source>
</evidence>
<feature type="coiled-coil region" evidence="1">
    <location>
        <begin position="39"/>
        <end position="66"/>
    </location>
</feature>
<reference evidence="3 4" key="1">
    <citation type="journal article" date="2004" name="Proc. Natl. Acad. Sci. U.S.A.">
        <title>Insights into the evolution of Yersinia pestis through whole-genome comparison with Yersinia pseudotuberculosis.</title>
        <authorList>
            <person name="Chain P.S.G."/>
            <person name="Carniel E."/>
            <person name="Larimer F.W."/>
            <person name="Lamerdin J."/>
            <person name="Stoutland P.O."/>
            <person name="Regala W.M."/>
            <person name="Georgescu A.M."/>
            <person name="Vergez L.M."/>
            <person name="Land M.L."/>
            <person name="Motin V.L."/>
            <person name="Brubaker R.R."/>
            <person name="Fowler J."/>
            <person name="Hinnebusch J."/>
            <person name="Marceau M."/>
            <person name="Medigue C."/>
            <person name="Simonet M."/>
            <person name="Chenal-Francisque V."/>
            <person name="Souza B."/>
            <person name="Dacheux D."/>
            <person name="Elliott J.M."/>
            <person name="Derbise A."/>
            <person name="Hauser L.J."/>
            <person name="Garcia E."/>
        </authorList>
    </citation>
    <scope>NUCLEOTIDE SEQUENCE [LARGE SCALE GENOMIC DNA]</scope>
    <source>
        <strain evidence="4">IP32953</strain>
    </source>
</reference>
<protein>
    <submittedName>
        <fullName evidence="3">Putative conserved bacteriophage protein</fullName>
    </submittedName>
</protein>
<organism evidence="3 4">
    <name type="scientific">Yersinia pseudotuberculosis serotype I (strain IP32953)</name>
    <dbReference type="NCBI Taxonomy" id="273123"/>
    <lineage>
        <taxon>Bacteria</taxon>
        <taxon>Pseudomonadati</taxon>
        <taxon>Pseudomonadota</taxon>
        <taxon>Gammaproteobacteria</taxon>
        <taxon>Enterobacterales</taxon>
        <taxon>Yersiniaceae</taxon>
        <taxon>Yersinia</taxon>
    </lineage>
</organism>
<dbReference type="SUPFAM" id="SSF88697">
    <property type="entry name" value="PUA domain-like"/>
    <property type="match status" value="1"/>
</dbReference>
<dbReference type="EMBL" id="BX936398">
    <property type="protein sequence ID" value="CAH22373.1"/>
    <property type="molecule type" value="Genomic_DNA"/>
</dbReference>
<feature type="domain" description="DUF3850" evidence="2">
    <location>
        <begin position="138"/>
        <end position="212"/>
    </location>
</feature>
<sequence length="221" mass="25115">MATHINTANAIEGLTCAIDTFKYIEQYLNFKMKHPIQYLTNTITEIERLNDEAIRLRKRIKFLEEFNSSFESQWDDLIFAVMGTEAGKRICAEGADETTIRAVSAIRKTEFDRKEALCVAQAFQETAQSPIPAPAPKTHRLKILPEYFQSVIEGRKKAELRVNDRDFSVGDYLLLNEWDSGADEYAGRQVAVAITDITHVDSLADNLVLLSFYDPSDEIPF</sequence>
<dbReference type="KEGG" id="ypo:BZ17_3478"/>
<gene>
    <name evidence="3" type="ordered locus">YPTB3135</name>
</gene>